<sequence>MKKVTPNIGLINGLIRITCGFTMLAWGTSKLVKRPFSNTPLLVIMMGALKVAEGMTRFCPLTYFFEERIEEMTNEHEKNDKQYDNLINPS</sequence>
<accession>A0A1S2LPS3</accession>
<dbReference type="AlphaFoldDB" id="A0A1S2LPS3"/>
<evidence type="ECO:0000259" key="1">
    <source>
        <dbReference type="Pfam" id="PF11127"/>
    </source>
</evidence>
<dbReference type="Proteomes" id="UP000179524">
    <property type="component" value="Unassembled WGS sequence"/>
</dbReference>
<feature type="domain" description="Inner membrane protein YgaP-like transmembrane" evidence="1">
    <location>
        <begin position="5"/>
        <end position="66"/>
    </location>
</feature>
<comment type="caution">
    <text evidence="2">The sequence shown here is derived from an EMBL/GenBank/DDBJ whole genome shotgun (WGS) entry which is preliminary data.</text>
</comment>
<dbReference type="InterPro" id="IPR021309">
    <property type="entry name" value="YgaP-like_TM"/>
</dbReference>
<dbReference type="Pfam" id="PF11127">
    <property type="entry name" value="YgaP-like_TM"/>
    <property type="match status" value="1"/>
</dbReference>
<gene>
    <name evidence="2" type="ORF">BKP37_10355</name>
</gene>
<evidence type="ECO:0000313" key="2">
    <source>
        <dbReference type="EMBL" id="OIJ13667.1"/>
    </source>
</evidence>
<dbReference type="OrthoDB" id="5405951at2"/>
<protein>
    <recommendedName>
        <fullName evidence="1">Inner membrane protein YgaP-like transmembrane domain-containing protein</fullName>
    </recommendedName>
</protein>
<proteinExistence type="predicted"/>
<organism evidence="2 3">
    <name type="scientific">Anaerobacillus alkalilacustris</name>
    <dbReference type="NCBI Taxonomy" id="393763"/>
    <lineage>
        <taxon>Bacteria</taxon>
        <taxon>Bacillati</taxon>
        <taxon>Bacillota</taxon>
        <taxon>Bacilli</taxon>
        <taxon>Bacillales</taxon>
        <taxon>Bacillaceae</taxon>
        <taxon>Anaerobacillus</taxon>
    </lineage>
</organism>
<reference evidence="2 3" key="1">
    <citation type="submission" date="2016-10" db="EMBL/GenBank/DDBJ databases">
        <title>Draft genome sequences of four alkaliphilic bacteria belonging to the Anaerobacillus genus.</title>
        <authorList>
            <person name="Bassil N.M."/>
            <person name="Lloyd J.R."/>
        </authorList>
    </citation>
    <scope>NUCLEOTIDE SEQUENCE [LARGE SCALE GENOMIC DNA]</scope>
    <source>
        <strain evidence="2 3">DSM 18345</strain>
    </source>
</reference>
<dbReference type="RefSeq" id="WP_071309518.1">
    <property type="nucleotide sequence ID" value="NZ_MLQR01000027.1"/>
</dbReference>
<name>A0A1S2LPS3_9BACI</name>
<keyword evidence="3" id="KW-1185">Reference proteome</keyword>
<evidence type="ECO:0000313" key="3">
    <source>
        <dbReference type="Proteomes" id="UP000179524"/>
    </source>
</evidence>
<dbReference type="EMBL" id="MLQR01000027">
    <property type="protein sequence ID" value="OIJ13667.1"/>
    <property type="molecule type" value="Genomic_DNA"/>
</dbReference>